<name>A0A8B6XAU7_9BURK</name>
<keyword evidence="1" id="KW-1185">Reference proteome</keyword>
<dbReference type="AlphaFoldDB" id="A0A8B6XAU7"/>
<protein>
    <submittedName>
        <fullName evidence="2">Uncharacterized protein</fullName>
    </submittedName>
</protein>
<reference evidence="2" key="1">
    <citation type="submission" date="2025-08" db="UniProtKB">
        <authorList>
            <consortium name="RefSeq"/>
        </authorList>
    </citation>
    <scope>IDENTIFICATION</scope>
</reference>
<accession>A0A8B6XAU7</accession>
<dbReference type="RefSeq" id="WP_156924407.1">
    <property type="nucleotide sequence ID" value="NZ_AXWS01000013.1"/>
</dbReference>
<evidence type="ECO:0000313" key="1">
    <source>
        <dbReference type="Proteomes" id="UP000675920"/>
    </source>
</evidence>
<organism evidence="1 2">
    <name type="scientific">Derxia gummosa DSM 723</name>
    <dbReference type="NCBI Taxonomy" id="1121388"/>
    <lineage>
        <taxon>Bacteria</taxon>
        <taxon>Pseudomonadati</taxon>
        <taxon>Pseudomonadota</taxon>
        <taxon>Betaproteobacteria</taxon>
        <taxon>Burkholderiales</taxon>
        <taxon>Alcaligenaceae</taxon>
        <taxon>Derxia</taxon>
    </lineage>
</organism>
<dbReference type="OrthoDB" id="9973156at2"/>
<dbReference type="Proteomes" id="UP000675920">
    <property type="component" value="Unplaced"/>
</dbReference>
<sequence length="186" mass="21295">MQSTRDFTVLMIGETVLVLQKFEHYLAAVLLSMVTASEADQKLQKVLLRDKETLGRLMKHFAERTELPEHFSDTFDELLEKRNLFVHNLFMAPWFDIKTPDGCSRLQEYMKEIRVAAKVAFHVMIAVSLGRPAVPQSKEVEQRIAHILDRIQATAEPYFGELTEEQYVAKVVQNAVETFSPKPGEA</sequence>
<evidence type="ECO:0000313" key="2">
    <source>
        <dbReference type="RefSeq" id="WP_156924407.1"/>
    </source>
</evidence>
<proteinExistence type="predicted"/>